<name>A0ABT8REW3_9BACT</name>
<organism evidence="1 2">
    <name type="scientific">Rhodocytophaga aerolata</name>
    <dbReference type="NCBI Taxonomy" id="455078"/>
    <lineage>
        <taxon>Bacteria</taxon>
        <taxon>Pseudomonadati</taxon>
        <taxon>Bacteroidota</taxon>
        <taxon>Cytophagia</taxon>
        <taxon>Cytophagales</taxon>
        <taxon>Rhodocytophagaceae</taxon>
        <taxon>Rhodocytophaga</taxon>
    </lineage>
</organism>
<dbReference type="RefSeq" id="WP_302040692.1">
    <property type="nucleotide sequence ID" value="NZ_JAUKPO010000023.1"/>
</dbReference>
<dbReference type="Proteomes" id="UP001168528">
    <property type="component" value="Unassembled WGS sequence"/>
</dbReference>
<proteinExistence type="predicted"/>
<keyword evidence="2" id="KW-1185">Reference proteome</keyword>
<sequence>MTSSKGEAQEEPIFLCDFKQRPERIVVDKVGFRLVVTRIAGKDTLV</sequence>
<protein>
    <submittedName>
        <fullName evidence="1">Uncharacterized protein</fullName>
    </submittedName>
</protein>
<evidence type="ECO:0000313" key="1">
    <source>
        <dbReference type="EMBL" id="MDO1449889.1"/>
    </source>
</evidence>
<dbReference type="EMBL" id="JAUKPO010000023">
    <property type="protein sequence ID" value="MDO1449889.1"/>
    <property type="molecule type" value="Genomic_DNA"/>
</dbReference>
<accession>A0ABT8REW3</accession>
<comment type="caution">
    <text evidence="1">The sequence shown here is derived from an EMBL/GenBank/DDBJ whole genome shotgun (WGS) entry which is preliminary data.</text>
</comment>
<evidence type="ECO:0000313" key="2">
    <source>
        <dbReference type="Proteomes" id="UP001168528"/>
    </source>
</evidence>
<reference evidence="1" key="1">
    <citation type="submission" date="2023-07" db="EMBL/GenBank/DDBJ databases">
        <title>The genome sequence of Rhodocytophaga aerolata KACC 12507.</title>
        <authorList>
            <person name="Zhang X."/>
        </authorList>
    </citation>
    <scope>NUCLEOTIDE SEQUENCE</scope>
    <source>
        <strain evidence="1">KACC 12507</strain>
    </source>
</reference>
<gene>
    <name evidence="1" type="ORF">Q0590_26655</name>
</gene>